<comment type="caution">
    <text evidence="3">The sequence shown here is derived from an EMBL/GenBank/DDBJ whole genome shotgun (WGS) entry which is preliminary data.</text>
</comment>
<dbReference type="Proteomes" id="UP001422074">
    <property type="component" value="Unassembled WGS sequence"/>
</dbReference>
<accession>A0ABU9X1K6</accession>
<name>A0ABU9X1K6_9MICC</name>
<dbReference type="InterPro" id="IPR010610">
    <property type="entry name" value="EryCIII-like_C"/>
</dbReference>
<protein>
    <submittedName>
        <fullName evidence="3">Nucleotide disphospho-sugar-binding domain-containing protein</fullName>
    </submittedName>
</protein>
<evidence type="ECO:0000259" key="2">
    <source>
        <dbReference type="Pfam" id="PF06722"/>
    </source>
</evidence>
<dbReference type="Gene3D" id="3.40.50.2000">
    <property type="entry name" value="Glycogen Phosphorylase B"/>
    <property type="match status" value="1"/>
</dbReference>
<keyword evidence="4" id="KW-1185">Reference proteome</keyword>
<dbReference type="RefSeq" id="WP_345885681.1">
    <property type="nucleotide sequence ID" value="NZ_JBDFRB010000011.1"/>
</dbReference>
<dbReference type="Pfam" id="PF06722">
    <property type="entry name" value="EryCIII-like_C"/>
    <property type="match status" value="1"/>
</dbReference>
<feature type="domain" description="Glycosyltransferase family 28 N-terminal" evidence="1">
    <location>
        <begin position="4"/>
        <end position="56"/>
    </location>
</feature>
<dbReference type="InterPro" id="IPR050426">
    <property type="entry name" value="Glycosyltransferase_28"/>
</dbReference>
<dbReference type="EMBL" id="JBDFRB010000011">
    <property type="protein sequence ID" value="MEN2745330.1"/>
    <property type="molecule type" value="Genomic_DNA"/>
</dbReference>
<dbReference type="InterPro" id="IPR004276">
    <property type="entry name" value="GlycoTrans_28_N"/>
</dbReference>
<dbReference type="PANTHER" id="PTHR48050:SF13">
    <property type="entry name" value="STEROL 3-BETA-GLUCOSYLTRANSFERASE UGT80A2"/>
    <property type="match status" value="1"/>
</dbReference>
<sequence length="274" mass="28198">MKALLAAFGTRGDIEPFLALGERLSAEGHTPVLAVPRRLAGLAHESGLAVQELDDGLLADADALSYVPTGTFPWPGADLPWGMPGWVNRASHGAALPERVEAFLDAGEPPVYIGFGSMAGPDPEATTRACLEAAELAGVRAVIATGWGGLSEVPDSGRVLAVEHVPHTPLFPRVAAVVHHGGAGTTAAAARAGRPQVLCPFVADQPFWARRMHALGVAARPLPQRRLTADGLASRLAHAMDDAGIRARAAALGEAARAEDGVGAAVAALAQLSR</sequence>
<organism evidence="3 4">
    <name type="scientific">Sinomonas halotolerans</name>
    <dbReference type="NCBI Taxonomy" id="1644133"/>
    <lineage>
        <taxon>Bacteria</taxon>
        <taxon>Bacillati</taxon>
        <taxon>Actinomycetota</taxon>
        <taxon>Actinomycetes</taxon>
        <taxon>Micrococcales</taxon>
        <taxon>Micrococcaceae</taxon>
        <taxon>Sinomonas</taxon>
    </lineage>
</organism>
<dbReference type="SUPFAM" id="SSF53756">
    <property type="entry name" value="UDP-Glycosyltransferase/glycogen phosphorylase"/>
    <property type="match status" value="1"/>
</dbReference>
<feature type="domain" description="Erythromycin biosynthesis protein CIII-like C-terminal" evidence="2">
    <location>
        <begin position="149"/>
        <end position="258"/>
    </location>
</feature>
<dbReference type="Pfam" id="PF03033">
    <property type="entry name" value="Glyco_transf_28"/>
    <property type="match status" value="1"/>
</dbReference>
<reference evidence="3 4" key="1">
    <citation type="submission" date="2024-05" db="EMBL/GenBank/DDBJ databases">
        <title>Sinomonas sp. nov., isolated from a waste landfill.</title>
        <authorList>
            <person name="Zhao Y."/>
        </authorList>
    </citation>
    <scope>NUCLEOTIDE SEQUENCE [LARGE SCALE GENOMIC DNA]</scope>
    <source>
        <strain evidence="3 4">CCTCC AB2014300</strain>
    </source>
</reference>
<evidence type="ECO:0000259" key="1">
    <source>
        <dbReference type="Pfam" id="PF03033"/>
    </source>
</evidence>
<evidence type="ECO:0000313" key="3">
    <source>
        <dbReference type="EMBL" id="MEN2745330.1"/>
    </source>
</evidence>
<evidence type="ECO:0000313" key="4">
    <source>
        <dbReference type="Proteomes" id="UP001422074"/>
    </source>
</evidence>
<gene>
    <name evidence="3" type="ORF">ABCQ75_12410</name>
</gene>
<proteinExistence type="predicted"/>
<dbReference type="PANTHER" id="PTHR48050">
    <property type="entry name" value="STEROL 3-BETA-GLUCOSYLTRANSFERASE"/>
    <property type="match status" value="1"/>
</dbReference>